<feature type="transmembrane region" description="Helical" evidence="8">
    <location>
        <begin position="268"/>
        <end position="288"/>
    </location>
</feature>
<dbReference type="Proteomes" id="UP000294678">
    <property type="component" value="Unassembled WGS sequence"/>
</dbReference>
<evidence type="ECO:0000256" key="4">
    <source>
        <dbReference type="ARBA" id="ARBA00022679"/>
    </source>
</evidence>
<keyword evidence="4" id="KW-0808">Transferase</keyword>
<dbReference type="PANTHER" id="PTHR33908">
    <property type="entry name" value="MANNOSYLTRANSFERASE YKCB-RELATED"/>
    <property type="match status" value="1"/>
</dbReference>
<reference evidence="10 11" key="1">
    <citation type="submission" date="2019-03" db="EMBL/GenBank/DDBJ databases">
        <title>Genomic Encyclopedia of Type Strains, Phase IV (KMG-IV): sequencing the most valuable type-strain genomes for metagenomic binning, comparative biology and taxonomic classification.</title>
        <authorList>
            <person name="Goeker M."/>
        </authorList>
    </citation>
    <scope>NUCLEOTIDE SEQUENCE [LARGE SCALE GENOMIC DNA]</scope>
    <source>
        <strain evidence="10 11">DSM 100055</strain>
    </source>
</reference>
<evidence type="ECO:0000256" key="1">
    <source>
        <dbReference type="ARBA" id="ARBA00004651"/>
    </source>
</evidence>
<proteinExistence type="predicted"/>
<comment type="subcellular location">
    <subcellularLocation>
        <location evidence="1">Cell membrane</location>
        <topology evidence="1">Multi-pass membrane protein</topology>
    </subcellularLocation>
</comment>
<feature type="transmembrane region" description="Helical" evidence="8">
    <location>
        <begin position="7"/>
        <end position="26"/>
    </location>
</feature>
<feature type="transmembrane region" description="Helical" evidence="8">
    <location>
        <begin position="121"/>
        <end position="137"/>
    </location>
</feature>
<accession>A0AA46DXV2</accession>
<dbReference type="PANTHER" id="PTHR33908:SF11">
    <property type="entry name" value="MEMBRANE PROTEIN"/>
    <property type="match status" value="1"/>
</dbReference>
<feature type="transmembrane region" description="Helical" evidence="8">
    <location>
        <begin position="187"/>
        <end position="206"/>
    </location>
</feature>
<evidence type="ECO:0000256" key="6">
    <source>
        <dbReference type="ARBA" id="ARBA00022989"/>
    </source>
</evidence>
<evidence type="ECO:0000256" key="5">
    <source>
        <dbReference type="ARBA" id="ARBA00022692"/>
    </source>
</evidence>
<feature type="transmembrane region" description="Helical" evidence="8">
    <location>
        <begin position="295"/>
        <end position="312"/>
    </location>
</feature>
<keyword evidence="3 10" id="KW-0328">Glycosyltransferase</keyword>
<comment type="caution">
    <text evidence="10">The sequence shown here is derived from an EMBL/GenBank/DDBJ whole genome shotgun (WGS) entry which is preliminary data.</text>
</comment>
<protein>
    <submittedName>
        <fullName evidence="10">Dolichyl-phosphate-mannose-protein mannosyltransferase</fullName>
    </submittedName>
</protein>
<gene>
    <name evidence="10" type="ORF">EV215_1453</name>
</gene>
<dbReference type="GO" id="GO:0005886">
    <property type="term" value="C:plasma membrane"/>
    <property type="evidence" value="ECO:0007669"/>
    <property type="project" value="UniProtKB-SubCell"/>
</dbReference>
<feature type="transmembrane region" description="Helical" evidence="8">
    <location>
        <begin position="324"/>
        <end position="343"/>
    </location>
</feature>
<dbReference type="EMBL" id="SOBG01000006">
    <property type="protein sequence ID" value="TDT69111.1"/>
    <property type="molecule type" value="Genomic_DNA"/>
</dbReference>
<feature type="transmembrane region" description="Helical" evidence="8">
    <location>
        <begin position="232"/>
        <end position="256"/>
    </location>
</feature>
<evidence type="ECO:0000256" key="3">
    <source>
        <dbReference type="ARBA" id="ARBA00022676"/>
    </source>
</evidence>
<evidence type="ECO:0000259" key="9">
    <source>
        <dbReference type="Pfam" id="PF13231"/>
    </source>
</evidence>
<feature type="transmembrane region" description="Helical" evidence="8">
    <location>
        <begin position="97"/>
        <end position="115"/>
    </location>
</feature>
<dbReference type="InterPro" id="IPR050297">
    <property type="entry name" value="LipidA_mod_glycosyltrf_83"/>
</dbReference>
<feature type="transmembrane region" description="Helical" evidence="8">
    <location>
        <begin position="65"/>
        <end position="85"/>
    </location>
</feature>
<feature type="domain" description="Glycosyltransferase RgtA/B/C/D-like" evidence="9">
    <location>
        <begin position="45"/>
        <end position="204"/>
    </location>
</feature>
<name>A0AA46DXV2_9FUSO</name>
<dbReference type="Pfam" id="PF13231">
    <property type="entry name" value="PMT_2"/>
    <property type="match status" value="1"/>
</dbReference>
<keyword evidence="6 8" id="KW-1133">Transmembrane helix</keyword>
<dbReference type="GO" id="GO:0016763">
    <property type="term" value="F:pentosyltransferase activity"/>
    <property type="evidence" value="ECO:0007669"/>
    <property type="project" value="TreeGrafter"/>
</dbReference>
<evidence type="ECO:0000256" key="2">
    <source>
        <dbReference type="ARBA" id="ARBA00022475"/>
    </source>
</evidence>
<evidence type="ECO:0000313" key="10">
    <source>
        <dbReference type="EMBL" id="TDT69111.1"/>
    </source>
</evidence>
<evidence type="ECO:0000256" key="8">
    <source>
        <dbReference type="SAM" id="Phobius"/>
    </source>
</evidence>
<keyword evidence="11" id="KW-1185">Reference proteome</keyword>
<dbReference type="GO" id="GO:0009103">
    <property type="term" value="P:lipopolysaccharide biosynthetic process"/>
    <property type="evidence" value="ECO:0007669"/>
    <property type="project" value="UniProtKB-ARBA"/>
</dbReference>
<sequence length="480" mass="57674">MDIKTKRVLSFVVLINIFFNILWPFYSDELYYWVWSKRLQLSYFDHPPMVAYFIKIFTIFSDNKFFIRLPALFSISLSAYIVYQLAKKAFDKKVAKYSIYIFLSTIIVQGGFMLITPDSPLILFWTLSLYFAYEYIFEDKRRGIYLASIFMGCAFLSKYTAILIAIVMIIFLLSDKEYRKVFFKKDFYLAVILGIIVSFPVLYWNYQNDFISFGFQFNHGVAIKKIIRFDKFLEFIGGQILIFHPVYFVTIFYFIIKYFKYIWQNKKLRYFFINFIFVFIFFAYNALYKKSEPNWTAPAYISGAIFLAYFYVKNNMKKTLKGAIIFTVIVVGLVKTPEFIPILPKPIKILQYRLKGFDTVYKGLDKKINLKNYEYLLIDSYHGSEIAYYLNMPKKTYILDSTRFSQYDLWKKDLKHPIKRAIYIGKINFKEKLEKRFSKVNLLQKLNYRNDLIKKEYFVYECIDEKEESFNERKNLFSRL</sequence>
<feature type="transmembrane region" description="Helical" evidence="8">
    <location>
        <begin position="144"/>
        <end position="172"/>
    </location>
</feature>
<organism evidence="10 11">
    <name type="scientific">Hypnocyclicus thermotrophus</name>
    <dbReference type="NCBI Taxonomy" id="1627895"/>
    <lineage>
        <taxon>Bacteria</taxon>
        <taxon>Fusobacteriati</taxon>
        <taxon>Fusobacteriota</taxon>
        <taxon>Fusobacteriia</taxon>
        <taxon>Fusobacteriales</taxon>
        <taxon>Fusobacteriaceae</taxon>
        <taxon>Hypnocyclicus</taxon>
    </lineage>
</organism>
<evidence type="ECO:0000256" key="7">
    <source>
        <dbReference type="ARBA" id="ARBA00023136"/>
    </source>
</evidence>
<keyword evidence="7 8" id="KW-0472">Membrane</keyword>
<dbReference type="AlphaFoldDB" id="A0AA46DXV2"/>
<keyword evidence="2" id="KW-1003">Cell membrane</keyword>
<evidence type="ECO:0000313" key="11">
    <source>
        <dbReference type="Proteomes" id="UP000294678"/>
    </source>
</evidence>
<keyword evidence="5 8" id="KW-0812">Transmembrane</keyword>
<dbReference type="InterPro" id="IPR038731">
    <property type="entry name" value="RgtA/B/C-like"/>
</dbReference>
<dbReference type="RefSeq" id="WP_134113324.1">
    <property type="nucleotide sequence ID" value="NZ_SOBG01000006.1"/>
</dbReference>